<name>A0A7R8UEC3_HERIL</name>
<reference evidence="2 3" key="1">
    <citation type="submission" date="2020-11" db="EMBL/GenBank/DDBJ databases">
        <authorList>
            <person name="Wallbank WR R."/>
            <person name="Pardo Diaz C."/>
            <person name="Kozak K."/>
            <person name="Martin S."/>
            <person name="Jiggins C."/>
            <person name="Moest M."/>
            <person name="Warren A I."/>
            <person name="Generalovic N T."/>
            <person name="Byers J.R.P. K."/>
            <person name="Montejo-Kovacevich G."/>
            <person name="Yen C E."/>
        </authorList>
    </citation>
    <scope>NUCLEOTIDE SEQUENCE [LARGE SCALE GENOMIC DNA]</scope>
</reference>
<dbReference type="Proteomes" id="UP000594454">
    <property type="component" value="Chromosome 1"/>
</dbReference>
<protein>
    <submittedName>
        <fullName evidence="2">Uncharacterized protein</fullName>
    </submittedName>
</protein>
<evidence type="ECO:0000313" key="2">
    <source>
        <dbReference type="EMBL" id="CAD7079134.1"/>
    </source>
</evidence>
<feature type="compositionally biased region" description="Basic and acidic residues" evidence="1">
    <location>
        <begin position="69"/>
        <end position="78"/>
    </location>
</feature>
<organism evidence="2 3">
    <name type="scientific">Hermetia illucens</name>
    <name type="common">Black soldier fly</name>
    <dbReference type="NCBI Taxonomy" id="343691"/>
    <lineage>
        <taxon>Eukaryota</taxon>
        <taxon>Metazoa</taxon>
        <taxon>Ecdysozoa</taxon>
        <taxon>Arthropoda</taxon>
        <taxon>Hexapoda</taxon>
        <taxon>Insecta</taxon>
        <taxon>Pterygota</taxon>
        <taxon>Neoptera</taxon>
        <taxon>Endopterygota</taxon>
        <taxon>Diptera</taxon>
        <taxon>Brachycera</taxon>
        <taxon>Stratiomyomorpha</taxon>
        <taxon>Stratiomyidae</taxon>
        <taxon>Hermetiinae</taxon>
        <taxon>Hermetia</taxon>
    </lineage>
</organism>
<sequence length="198" mass="21251">MVVASDDVGLGGKWKVVRRSSMPAGWRAAGPAAAAAEFRHVRRVSCRHGHSAQPLDTVGGRGERLRLSVSRSEPRTARDAQISTGAQKAEQGTRPMNGCHSWPARKWCILCLAVVTCSPRGVNLFTRGTGSSAIYVACAGMASAPTFNAMVRTASVVAVTFDSWHPCPAAGAEKLRRKRFQIPTSEISFEEQLEGDSE</sequence>
<dbReference type="InParanoid" id="A0A7R8UEC3"/>
<evidence type="ECO:0000256" key="1">
    <source>
        <dbReference type="SAM" id="MobiDB-lite"/>
    </source>
</evidence>
<keyword evidence="3" id="KW-1185">Reference proteome</keyword>
<dbReference type="AlphaFoldDB" id="A0A7R8UEC3"/>
<gene>
    <name evidence="2" type="ORF">HERILL_LOCUS2367</name>
</gene>
<dbReference type="EMBL" id="LR899009">
    <property type="protein sequence ID" value="CAD7079134.1"/>
    <property type="molecule type" value="Genomic_DNA"/>
</dbReference>
<proteinExistence type="predicted"/>
<accession>A0A7R8UEC3</accession>
<evidence type="ECO:0000313" key="3">
    <source>
        <dbReference type="Proteomes" id="UP000594454"/>
    </source>
</evidence>
<feature type="region of interest" description="Disordered" evidence="1">
    <location>
        <begin position="69"/>
        <end position="95"/>
    </location>
</feature>